<feature type="binding site" evidence="13">
    <location>
        <position position="452"/>
    </location>
    <ligand>
        <name>2-[(2R,5Z)-2-carboxy-4-methylthiazol-5(2H)-ylidene]ethyl phosphate</name>
        <dbReference type="ChEBI" id="CHEBI:62899"/>
    </ligand>
</feature>
<dbReference type="RefSeq" id="WP_189607274.1">
    <property type="nucleotide sequence ID" value="NZ_BMXR01000002.1"/>
</dbReference>
<dbReference type="AlphaFoldDB" id="A0A918N6N5"/>
<dbReference type="Pfam" id="PF02581">
    <property type="entry name" value="TMP-TENI"/>
    <property type="match status" value="1"/>
</dbReference>
<organism evidence="17 18">
    <name type="scientific">Saccharospirillum salsuginis</name>
    <dbReference type="NCBI Taxonomy" id="418750"/>
    <lineage>
        <taxon>Bacteria</taxon>
        <taxon>Pseudomonadati</taxon>
        <taxon>Pseudomonadota</taxon>
        <taxon>Gammaproteobacteria</taxon>
        <taxon>Oceanospirillales</taxon>
        <taxon>Saccharospirillaceae</taxon>
        <taxon>Saccharospirillum</taxon>
    </lineage>
</organism>
<feature type="binding site" evidence="13">
    <location>
        <position position="354"/>
    </location>
    <ligand>
        <name>4-amino-2-methyl-5-(diphosphooxymethyl)pyrimidine</name>
        <dbReference type="ChEBI" id="CHEBI:57841"/>
    </ligand>
</feature>
<feature type="binding site" evidence="13">
    <location>
        <position position="374"/>
    </location>
    <ligand>
        <name>Mg(2+)</name>
        <dbReference type="ChEBI" id="CHEBI:18420"/>
    </ligand>
</feature>
<dbReference type="NCBIfam" id="NF002904">
    <property type="entry name" value="PRK03512.1"/>
    <property type="match status" value="1"/>
</dbReference>
<comment type="similarity">
    <text evidence="13">Belongs to the thiamine-phosphate synthase family.</text>
</comment>
<feature type="domain" description="Thiamine phosphate synthase/TenI" evidence="15">
    <location>
        <begin position="307"/>
        <end position="475"/>
    </location>
</feature>
<dbReference type="CDD" id="cd00564">
    <property type="entry name" value="TMP_TenI"/>
    <property type="match status" value="1"/>
</dbReference>
<dbReference type="FunFam" id="3.40.1190.20:FF:000003">
    <property type="entry name" value="Phosphomethylpyrimidine kinase ThiD"/>
    <property type="match status" value="1"/>
</dbReference>
<dbReference type="EC" id="2.5.1.3" evidence="13"/>
<evidence type="ECO:0000256" key="5">
    <source>
        <dbReference type="ARBA" id="ARBA00022777"/>
    </source>
</evidence>
<dbReference type="NCBIfam" id="TIGR00693">
    <property type="entry name" value="thiE"/>
    <property type="match status" value="1"/>
</dbReference>
<keyword evidence="4" id="KW-0547">Nucleotide-binding</keyword>
<dbReference type="Proteomes" id="UP000626148">
    <property type="component" value="Unassembled WGS sequence"/>
</dbReference>
<dbReference type="PANTHER" id="PTHR20858:SF17">
    <property type="entry name" value="HYDROXYMETHYLPYRIMIDINE_PHOSPHOMETHYLPYRIMIDINE KINASE THI20-RELATED"/>
    <property type="match status" value="1"/>
</dbReference>
<reference evidence="17" key="1">
    <citation type="journal article" date="2014" name="Int. J. Syst. Evol. Microbiol.">
        <title>Complete genome sequence of Corynebacterium casei LMG S-19264T (=DSM 44701T), isolated from a smear-ripened cheese.</title>
        <authorList>
            <consortium name="US DOE Joint Genome Institute (JGI-PGF)"/>
            <person name="Walter F."/>
            <person name="Albersmeier A."/>
            <person name="Kalinowski J."/>
            <person name="Ruckert C."/>
        </authorList>
    </citation>
    <scope>NUCLEOTIDE SEQUENCE</scope>
    <source>
        <strain evidence="17">KCTC 22169</strain>
    </source>
</reference>
<dbReference type="EMBL" id="BMXR01000002">
    <property type="protein sequence ID" value="GGX44175.1"/>
    <property type="molecule type" value="Genomic_DNA"/>
</dbReference>
<dbReference type="GO" id="GO:0005524">
    <property type="term" value="F:ATP binding"/>
    <property type="evidence" value="ECO:0007669"/>
    <property type="project" value="UniProtKB-KW"/>
</dbReference>
<evidence type="ECO:0000313" key="17">
    <source>
        <dbReference type="EMBL" id="GGX44175.1"/>
    </source>
</evidence>
<feature type="region of interest" description="Disordered" evidence="14">
    <location>
        <begin position="503"/>
        <end position="529"/>
    </location>
</feature>
<dbReference type="FunFam" id="3.20.20.70:FF:000064">
    <property type="entry name" value="Thiamine-phosphate synthase"/>
    <property type="match status" value="1"/>
</dbReference>
<evidence type="ECO:0000256" key="13">
    <source>
        <dbReference type="HAMAP-Rule" id="MF_00097"/>
    </source>
</evidence>
<accession>A0A918N6N5</accession>
<dbReference type="GO" id="GO:0009228">
    <property type="term" value="P:thiamine biosynthetic process"/>
    <property type="evidence" value="ECO:0007669"/>
    <property type="project" value="UniProtKB-KW"/>
</dbReference>
<feature type="binding site" evidence="13">
    <location>
        <position position="355"/>
    </location>
    <ligand>
        <name>Mg(2+)</name>
        <dbReference type="ChEBI" id="CHEBI:18420"/>
    </ligand>
</feature>
<evidence type="ECO:0000256" key="4">
    <source>
        <dbReference type="ARBA" id="ARBA00022741"/>
    </source>
</evidence>
<keyword evidence="7 13" id="KW-0460">Magnesium</keyword>
<dbReference type="Gene3D" id="3.20.20.70">
    <property type="entry name" value="Aldolase class I"/>
    <property type="match status" value="1"/>
</dbReference>
<evidence type="ECO:0000313" key="18">
    <source>
        <dbReference type="Proteomes" id="UP000626148"/>
    </source>
</evidence>
<keyword evidence="18" id="KW-1185">Reference proteome</keyword>
<protein>
    <recommendedName>
        <fullName evidence="13">Thiamine-phosphate synthase</fullName>
        <shortName evidence="13">TP synthase</shortName>
        <shortName evidence="13">TPS</shortName>
        <ecNumber evidence="13">2.5.1.3</ecNumber>
    </recommendedName>
    <alternativeName>
        <fullName evidence="13">Thiamine-phosphate pyrophosphorylase</fullName>
        <shortName evidence="13">TMP pyrophosphorylase</shortName>
        <shortName evidence="13">TMP-PPase</shortName>
    </alternativeName>
</protein>
<comment type="function">
    <text evidence="13">Condenses 4-methyl-5-(beta-hydroxyethyl)thiazole monophosphate (THZ-P) and 2-methyl-4-amino-5-hydroxymethyl pyrimidine pyrophosphate (HMP-PP) to form thiamine monophosphate (TMP).</text>
</comment>
<dbReference type="SUPFAM" id="SSF53613">
    <property type="entry name" value="Ribokinase-like"/>
    <property type="match status" value="1"/>
</dbReference>
<feature type="binding site" evidence="13">
    <location>
        <begin position="419"/>
        <end position="421"/>
    </location>
    <ligand>
        <name>2-[(2R,5Z)-2-carboxy-4-methylthiazol-5(2H)-ylidene]ethyl phosphate</name>
        <dbReference type="ChEBI" id="CHEBI:62899"/>
    </ligand>
</feature>
<comment type="catalytic activity">
    <reaction evidence="11 13">
        <text>2-(2-carboxy-4-methylthiazol-5-yl)ethyl phosphate + 4-amino-2-methyl-5-(diphosphooxymethyl)pyrimidine + 2 H(+) = thiamine phosphate + CO2 + diphosphate</text>
        <dbReference type="Rhea" id="RHEA:47848"/>
        <dbReference type="ChEBI" id="CHEBI:15378"/>
        <dbReference type="ChEBI" id="CHEBI:16526"/>
        <dbReference type="ChEBI" id="CHEBI:33019"/>
        <dbReference type="ChEBI" id="CHEBI:37575"/>
        <dbReference type="ChEBI" id="CHEBI:57841"/>
        <dbReference type="ChEBI" id="CHEBI:62890"/>
        <dbReference type="EC" id="2.5.1.3"/>
    </reaction>
</comment>
<dbReference type="InterPro" id="IPR022998">
    <property type="entry name" value="ThiamineP_synth_TenI"/>
</dbReference>
<name>A0A918N6N5_9GAMM</name>
<dbReference type="GO" id="GO:0005829">
    <property type="term" value="C:cytosol"/>
    <property type="evidence" value="ECO:0007669"/>
    <property type="project" value="TreeGrafter"/>
</dbReference>
<gene>
    <name evidence="13" type="primary">thiE</name>
    <name evidence="17" type="ORF">GCM10007392_08700</name>
</gene>
<keyword evidence="8 13" id="KW-0784">Thiamine biosynthesis</keyword>
<comment type="catalytic activity">
    <reaction evidence="10 13">
        <text>4-methyl-5-(2-phosphooxyethyl)-thiazole + 4-amino-2-methyl-5-(diphosphooxymethyl)pyrimidine + H(+) = thiamine phosphate + diphosphate</text>
        <dbReference type="Rhea" id="RHEA:22328"/>
        <dbReference type="ChEBI" id="CHEBI:15378"/>
        <dbReference type="ChEBI" id="CHEBI:33019"/>
        <dbReference type="ChEBI" id="CHEBI:37575"/>
        <dbReference type="ChEBI" id="CHEBI:57841"/>
        <dbReference type="ChEBI" id="CHEBI:58296"/>
        <dbReference type="EC" id="2.5.1.3"/>
    </reaction>
</comment>
<dbReference type="InterPro" id="IPR029056">
    <property type="entry name" value="Ribokinase-like"/>
</dbReference>
<comment type="caution">
    <text evidence="17">The sequence shown here is derived from an EMBL/GenBank/DDBJ whole genome shotgun (WGS) entry which is preliminary data.</text>
</comment>
<evidence type="ECO:0000256" key="8">
    <source>
        <dbReference type="ARBA" id="ARBA00022977"/>
    </source>
</evidence>
<comment type="cofactor">
    <cofactor evidence="13">
        <name>Mg(2+)</name>
        <dbReference type="ChEBI" id="CHEBI:18420"/>
    </cofactor>
    <text evidence="13">Binds 1 Mg(2+) ion per subunit.</text>
</comment>
<evidence type="ECO:0000256" key="7">
    <source>
        <dbReference type="ARBA" id="ARBA00022842"/>
    </source>
</evidence>
<feature type="binding site" evidence="13">
    <location>
        <begin position="322"/>
        <end position="326"/>
    </location>
    <ligand>
        <name>4-amino-2-methyl-5-(diphosphooxymethyl)pyrimidine</name>
        <dbReference type="ChEBI" id="CHEBI:57841"/>
    </ligand>
</feature>
<dbReference type="SUPFAM" id="SSF51391">
    <property type="entry name" value="Thiamin phosphate synthase"/>
    <property type="match status" value="1"/>
</dbReference>
<evidence type="ECO:0000256" key="12">
    <source>
        <dbReference type="ARBA" id="ARBA00047883"/>
    </source>
</evidence>
<evidence type="ECO:0000259" key="16">
    <source>
        <dbReference type="Pfam" id="PF08543"/>
    </source>
</evidence>
<keyword evidence="9" id="KW-0511">Multifunctional enzyme</keyword>
<evidence type="ECO:0000256" key="3">
    <source>
        <dbReference type="ARBA" id="ARBA00022723"/>
    </source>
</evidence>
<evidence type="ECO:0000256" key="2">
    <source>
        <dbReference type="ARBA" id="ARBA00022679"/>
    </source>
</evidence>
<dbReference type="HAMAP" id="MF_00097">
    <property type="entry name" value="TMP_synthase"/>
    <property type="match status" value="1"/>
</dbReference>
<dbReference type="GO" id="GO:0008902">
    <property type="term" value="F:hydroxymethylpyrimidine kinase activity"/>
    <property type="evidence" value="ECO:0007669"/>
    <property type="project" value="TreeGrafter"/>
</dbReference>
<proteinExistence type="inferred from homology"/>
<dbReference type="GO" id="GO:0008972">
    <property type="term" value="F:phosphomethylpyrimidine kinase activity"/>
    <property type="evidence" value="ECO:0007669"/>
    <property type="project" value="InterPro"/>
</dbReference>
<evidence type="ECO:0000256" key="11">
    <source>
        <dbReference type="ARBA" id="ARBA00047851"/>
    </source>
</evidence>
<keyword evidence="2 13" id="KW-0808">Transferase</keyword>
<dbReference type="InterPro" id="IPR034291">
    <property type="entry name" value="TMP_synthase"/>
</dbReference>
<evidence type="ECO:0000256" key="14">
    <source>
        <dbReference type="SAM" id="MobiDB-lite"/>
    </source>
</evidence>
<comment type="catalytic activity">
    <reaction evidence="12 13">
        <text>2-[(2R,5Z)-2-carboxy-4-methylthiazol-5(2H)-ylidene]ethyl phosphate + 4-amino-2-methyl-5-(diphosphooxymethyl)pyrimidine + 2 H(+) = thiamine phosphate + CO2 + diphosphate</text>
        <dbReference type="Rhea" id="RHEA:47844"/>
        <dbReference type="ChEBI" id="CHEBI:15378"/>
        <dbReference type="ChEBI" id="CHEBI:16526"/>
        <dbReference type="ChEBI" id="CHEBI:33019"/>
        <dbReference type="ChEBI" id="CHEBI:37575"/>
        <dbReference type="ChEBI" id="CHEBI:57841"/>
        <dbReference type="ChEBI" id="CHEBI:62899"/>
        <dbReference type="EC" id="2.5.1.3"/>
    </reaction>
</comment>
<feature type="binding site" evidence="13">
    <location>
        <position position="393"/>
    </location>
    <ligand>
        <name>4-amino-2-methyl-5-(diphosphooxymethyl)pyrimidine</name>
        <dbReference type="ChEBI" id="CHEBI:57841"/>
    </ligand>
</feature>
<dbReference type="InterPro" id="IPR013749">
    <property type="entry name" value="PM/HMP-P_kinase-1"/>
</dbReference>
<keyword evidence="5 17" id="KW-0418">Kinase</keyword>
<evidence type="ECO:0000256" key="9">
    <source>
        <dbReference type="ARBA" id="ARBA00023268"/>
    </source>
</evidence>
<dbReference type="CDD" id="cd01169">
    <property type="entry name" value="HMPP_kinase"/>
    <property type="match status" value="1"/>
</dbReference>
<dbReference type="PANTHER" id="PTHR20858">
    <property type="entry name" value="PHOSPHOMETHYLPYRIMIDINE KINASE"/>
    <property type="match status" value="1"/>
</dbReference>
<dbReference type="InterPro" id="IPR013785">
    <property type="entry name" value="Aldolase_TIM"/>
</dbReference>
<feature type="domain" description="Pyridoxamine kinase/Phosphomethylpyrimidine kinase" evidence="16">
    <location>
        <begin position="18"/>
        <end position="264"/>
    </location>
</feature>
<keyword evidence="3 13" id="KW-0479">Metal-binding</keyword>
<comment type="pathway">
    <text evidence="1 13">Cofactor biosynthesis; thiamine diphosphate biosynthesis; thiamine phosphate from 4-amino-2-methyl-5-diphosphomethylpyrimidine and 4-methyl-5-(2-phosphoethyl)-thiazole: step 1/1.</text>
</comment>
<dbReference type="GO" id="GO:0009229">
    <property type="term" value="P:thiamine diphosphate biosynthetic process"/>
    <property type="evidence" value="ECO:0007669"/>
    <property type="project" value="UniProtKB-UniRule"/>
</dbReference>
<feature type="binding site" evidence="13">
    <location>
        <position position="422"/>
    </location>
    <ligand>
        <name>4-amino-2-methyl-5-(diphosphooxymethyl)pyrimidine</name>
        <dbReference type="ChEBI" id="CHEBI:57841"/>
    </ligand>
</feature>
<evidence type="ECO:0000256" key="6">
    <source>
        <dbReference type="ARBA" id="ARBA00022840"/>
    </source>
</evidence>
<dbReference type="NCBIfam" id="TIGR00097">
    <property type="entry name" value="HMP-P_kinase"/>
    <property type="match status" value="1"/>
</dbReference>
<dbReference type="GO" id="GO:0000287">
    <property type="term" value="F:magnesium ion binding"/>
    <property type="evidence" value="ECO:0007669"/>
    <property type="project" value="UniProtKB-UniRule"/>
</dbReference>
<dbReference type="InterPro" id="IPR004399">
    <property type="entry name" value="HMP/HMP-P_kinase_dom"/>
</dbReference>
<dbReference type="GO" id="GO:0004789">
    <property type="term" value="F:thiamine-phosphate diphosphorylase activity"/>
    <property type="evidence" value="ECO:0007669"/>
    <property type="project" value="UniProtKB-UniRule"/>
</dbReference>
<dbReference type="Pfam" id="PF08543">
    <property type="entry name" value="Phos_pyr_kin"/>
    <property type="match status" value="1"/>
</dbReference>
<dbReference type="Gene3D" id="3.40.1190.20">
    <property type="match status" value="1"/>
</dbReference>
<keyword evidence="6" id="KW-0067">ATP-binding</keyword>
<sequence length="529" mass="56544">MTDRDATRPIVWTIAGSDSGGGAGLQADLLTLHDLGAHGCSVVTAVTAQNSLGVRSVQPMDIDLLVSQLDALADDLPPRAIKIGLLGSADQVRHLVATLPRWKRQWPGLGVILDPVCVATSGDRLADADLFRALGELLPWVDLITPNWPELAQLTGHAVNDEVGALRAARALVETTATAVLAKGGHAFGADHSRDHLLAPGQHWVLTQPRIETRHNHGTGCTLGSAIAAAWARDYPLEDAVTVANAYVHAGLKQAYATGEGAGSLARTGWPLGEGFAQARHAQDVELQHRFAPLHRPLGVYPVVSDTTLLEDLLDAGVTTVQLRLKLDDRDRLVPAIRHAIEAGRRYDAQVFINDHWSLAIELGAYGVHLGQEDLEEADLDAIARAGLRLGISTHGYAELCRARTFQPSYIALGHVFPTQTKDMPSQPQGLERLARYRAVVDPAVPTVAIGGIKNHHLPGIAACRVDGVAVVTAITEAEDPVAAWQVLDGRWRSLRVGAHSVREGDTAETGSVAQRPALLHETSEGNPQ</sequence>
<feature type="binding site" evidence="13">
    <location>
        <begin position="472"/>
        <end position="473"/>
    </location>
    <ligand>
        <name>2-[(2R,5Z)-2-carboxy-4-methylthiazol-5(2H)-ylidene]ethyl phosphate</name>
        <dbReference type="ChEBI" id="CHEBI:62899"/>
    </ligand>
</feature>
<evidence type="ECO:0000256" key="1">
    <source>
        <dbReference type="ARBA" id="ARBA00005165"/>
    </source>
</evidence>
<dbReference type="InterPro" id="IPR036206">
    <property type="entry name" value="ThiamineP_synth_sf"/>
</dbReference>
<evidence type="ECO:0000256" key="10">
    <source>
        <dbReference type="ARBA" id="ARBA00047334"/>
    </source>
</evidence>
<evidence type="ECO:0000259" key="15">
    <source>
        <dbReference type="Pfam" id="PF02581"/>
    </source>
</evidence>
<reference evidence="17" key="2">
    <citation type="submission" date="2020-09" db="EMBL/GenBank/DDBJ databases">
        <authorList>
            <person name="Sun Q."/>
            <person name="Kim S."/>
        </authorList>
    </citation>
    <scope>NUCLEOTIDE SEQUENCE</scope>
    <source>
        <strain evidence="17">KCTC 22169</strain>
    </source>
</reference>